<proteinExistence type="predicted"/>
<feature type="transmembrane region" description="Helical" evidence="1">
    <location>
        <begin position="81"/>
        <end position="104"/>
    </location>
</feature>
<dbReference type="GeneID" id="111085390"/>
<accession>A0ABM1S715</accession>
<dbReference type="PANTHER" id="PTHR36694">
    <property type="entry name" value="PASIFLORA 1, ISOFORM A-RELATED"/>
    <property type="match status" value="1"/>
</dbReference>
<dbReference type="Pfam" id="PF15860">
    <property type="entry name" value="DUF4728"/>
    <property type="match status" value="1"/>
</dbReference>
<dbReference type="RefSeq" id="XP_022239420.1">
    <property type="nucleotide sequence ID" value="XM_022383712.1"/>
</dbReference>
<evidence type="ECO:0000313" key="2">
    <source>
        <dbReference type="Proteomes" id="UP000694941"/>
    </source>
</evidence>
<dbReference type="InterPro" id="IPR031720">
    <property type="entry name" value="DUF4728"/>
</dbReference>
<keyword evidence="1" id="KW-0812">Transmembrane</keyword>
<reference evidence="3" key="1">
    <citation type="submission" date="2025-08" db="UniProtKB">
        <authorList>
            <consortium name="RefSeq"/>
        </authorList>
    </citation>
    <scope>IDENTIFICATION</scope>
    <source>
        <tissue evidence="3">Muscle</tissue>
    </source>
</reference>
<evidence type="ECO:0000313" key="3">
    <source>
        <dbReference type="RefSeq" id="XP_022239420.1"/>
    </source>
</evidence>
<keyword evidence="2" id="KW-1185">Reference proteome</keyword>
<feature type="transmembrane region" description="Helical" evidence="1">
    <location>
        <begin position="110"/>
        <end position="134"/>
    </location>
</feature>
<evidence type="ECO:0000256" key="1">
    <source>
        <dbReference type="SAM" id="Phobius"/>
    </source>
</evidence>
<organism evidence="2 3">
    <name type="scientific">Limulus polyphemus</name>
    <name type="common">Atlantic horseshoe crab</name>
    <dbReference type="NCBI Taxonomy" id="6850"/>
    <lineage>
        <taxon>Eukaryota</taxon>
        <taxon>Metazoa</taxon>
        <taxon>Ecdysozoa</taxon>
        <taxon>Arthropoda</taxon>
        <taxon>Chelicerata</taxon>
        <taxon>Merostomata</taxon>
        <taxon>Xiphosura</taxon>
        <taxon>Limulidae</taxon>
        <taxon>Limulus</taxon>
    </lineage>
</organism>
<keyword evidence="1" id="KW-1133">Transmembrane helix</keyword>
<gene>
    <name evidence="3" type="primary">LOC111085390</name>
</gene>
<name>A0ABM1S715_LIMPO</name>
<dbReference type="PANTHER" id="PTHR36694:SF11">
    <property type="entry name" value="LP21121P-RELATED"/>
    <property type="match status" value="1"/>
</dbReference>
<dbReference type="Proteomes" id="UP000694941">
    <property type="component" value="Unplaced"/>
</dbReference>
<sequence length="268" mass="29681">MAILTSCCCFKSIRKGCFASGIFTLAVYLFIFTACLFQAHAMYHTTVIFVGNLFMMILAAMSVIASVILLIGVYADRRIFLLPWIVVISITTLLHLILALYFITDSSMNIILGILFATDLAICAINVYCLLCVISQYQEYVEGHGVPRQHCNFQSIPVVRFDREGSSPRPKHTVPRLTVNGKLSPGFLEVPSPCASCSTPTRSHMSTELLSSYVEEQTVCEISRPNDKDLGSCTQGNNHQVQDEVTTSIKVIVTEQVEPSIDNNIQNN</sequence>
<feature type="transmembrane region" description="Helical" evidence="1">
    <location>
        <begin position="53"/>
        <end position="74"/>
    </location>
</feature>
<keyword evidence="1" id="KW-0472">Membrane</keyword>
<feature type="transmembrane region" description="Helical" evidence="1">
    <location>
        <begin position="21"/>
        <end position="41"/>
    </location>
</feature>
<protein>
    <submittedName>
        <fullName evidence="3">Uncharacterized protein LOC111085390</fullName>
    </submittedName>
</protein>